<dbReference type="PROSITE" id="PS51352">
    <property type="entry name" value="THIOREDOXIN_2"/>
    <property type="match status" value="1"/>
</dbReference>
<gene>
    <name evidence="5" type="primary">ypmQ</name>
    <name evidence="5" type="ORF">GENT11_01950</name>
</gene>
<keyword evidence="3" id="KW-1133">Transmembrane helix</keyword>
<name>A0ABM7UW97_9FLAO</name>
<reference evidence="5 6" key="1">
    <citation type="journal article" date="2022" name="Int. J. Syst. Evol. Microbiol.">
        <title>Flavobacterium ammonificans sp. nov. and Flavobacterium ammoniigenes sp. nov., ammonifying bacteria isolated from surface river water.</title>
        <authorList>
            <person name="Watanabe K."/>
            <person name="Kitamura T."/>
            <person name="Ogata Y."/>
            <person name="Shindo C."/>
            <person name="Suda W."/>
        </authorList>
    </citation>
    <scope>NUCLEOTIDE SEQUENCE [LARGE SCALE GENOMIC DNA]</scope>
    <source>
        <strain evidence="5 6">GENT11</strain>
    </source>
</reference>
<evidence type="ECO:0000313" key="6">
    <source>
        <dbReference type="Proteomes" id="UP001319865"/>
    </source>
</evidence>
<accession>A0ABM7UW97</accession>
<evidence type="ECO:0000256" key="1">
    <source>
        <dbReference type="ARBA" id="ARBA00010996"/>
    </source>
</evidence>
<protein>
    <submittedName>
        <fullName evidence="5">Photosynthetic protein synthase II</fullName>
    </submittedName>
</protein>
<keyword evidence="2" id="KW-0186">Copper</keyword>
<evidence type="ECO:0000259" key="4">
    <source>
        <dbReference type="PROSITE" id="PS51352"/>
    </source>
</evidence>
<dbReference type="InterPro" id="IPR003782">
    <property type="entry name" value="SCO1/SenC"/>
</dbReference>
<dbReference type="Pfam" id="PF02630">
    <property type="entry name" value="SCO1-SenC"/>
    <property type="match status" value="1"/>
</dbReference>
<evidence type="ECO:0000256" key="2">
    <source>
        <dbReference type="ARBA" id="ARBA00023008"/>
    </source>
</evidence>
<dbReference type="PANTHER" id="PTHR12151:SF25">
    <property type="entry name" value="LINALOOL DEHYDRATASE_ISOMERASE DOMAIN-CONTAINING PROTEIN"/>
    <property type="match status" value="1"/>
</dbReference>
<feature type="domain" description="Thioredoxin" evidence="4">
    <location>
        <begin position="52"/>
        <end position="226"/>
    </location>
</feature>
<evidence type="ECO:0000313" key="5">
    <source>
        <dbReference type="EMBL" id="BDB51883.1"/>
    </source>
</evidence>
<sequence>MKNKSYIGISFIILVFGILVVPKIVERIQNGSVTSADRLDKVQIGNVEDTSLVKIGPCPKFELISQDNASVSNATFKGKVFVLEFFFTSCPTICPKMNQSMLGIEKQFFGNPNFGIASISIDPVTDSPKVLKEHAEALGVKSSNWYFLTGDKDYIFNLANKGFNLYAGENSKVSGGFEHSGLFALIDKNGIIRCRRDQFGNPILYYDGLEAKGVKDIQEDIKKLLKE</sequence>
<proteinExistence type="inferred from homology"/>
<dbReference type="InterPro" id="IPR036249">
    <property type="entry name" value="Thioredoxin-like_sf"/>
</dbReference>
<dbReference type="RefSeq" id="WP_229330381.1">
    <property type="nucleotide sequence ID" value="NZ_AP025183.1"/>
</dbReference>
<evidence type="ECO:0000256" key="3">
    <source>
        <dbReference type="SAM" id="Phobius"/>
    </source>
</evidence>
<reference evidence="5 6" key="2">
    <citation type="journal article" date="2022" name="Microorganisms">
        <title>Complete Genome Sequences of Two Flavobacterium ammonificans Strains and a Flavobacterium ammoniigenes Strain of Ammonifying Bacterioplankton Isolated from Surface River Water.</title>
        <authorList>
            <person name="Suda W."/>
            <person name="Ogata Y."/>
            <person name="Shindo C."/>
            <person name="Watanabe K."/>
        </authorList>
    </citation>
    <scope>NUCLEOTIDE SEQUENCE [LARGE SCALE GENOMIC DNA]</scope>
    <source>
        <strain evidence="5 6">GENT11</strain>
    </source>
</reference>
<dbReference type="Proteomes" id="UP001319865">
    <property type="component" value="Chromosome"/>
</dbReference>
<feature type="transmembrane region" description="Helical" evidence="3">
    <location>
        <begin position="6"/>
        <end position="25"/>
    </location>
</feature>
<dbReference type="CDD" id="cd02968">
    <property type="entry name" value="SCO"/>
    <property type="match status" value="1"/>
</dbReference>
<dbReference type="PANTHER" id="PTHR12151">
    <property type="entry name" value="ELECTRON TRANSPORT PROTIN SCO1/SENC FAMILY MEMBER"/>
    <property type="match status" value="1"/>
</dbReference>
<dbReference type="Gene3D" id="3.40.30.10">
    <property type="entry name" value="Glutaredoxin"/>
    <property type="match status" value="1"/>
</dbReference>
<comment type="similarity">
    <text evidence="1">Belongs to the SCO1/2 family.</text>
</comment>
<dbReference type="InterPro" id="IPR013766">
    <property type="entry name" value="Thioredoxin_domain"/>
</dbReference>
<dbReference type="EMBL" id="AP025183">
    <property type="protein sequence ID" value="BDB51883.1"/>
    <property type="molecule type" value="Genomic_DNA"/>
</dbReference>
<dbReference type="SUPFAM" id="SSF52833">
    <property type="entry name" value="Thioredoxin-like"/>
    <property type="match status" value="1"/>
</dbReference>
<keyword evidence="3" id="KW-0472">Membrane</keyword>
<organism evidence="5 6">
    <name type="scientific">Flavobacterium ammonificans</name>
    <dbReference type="NCBI Taxonomy" id="1751056"/>
    <lineage>
        <taxon>Bacteria</taxon>
        <taxon>Pseudomonadati</taxon>
        <taxon>Bacteroidota</taxon>
        <taxon>Flavobacteriia</taxon>
        <taxon>Flavobacteriales</taxon>
        <taxon>Flavobacteriaceae</taxon>
        <taxon>Flavobacterium</taxon>
    </lineage>
</organism>
<keyword evidence="6" id="KW-1185">Reference proteome</keyword>
<keyword evidence="3" id="KW-0812">Transmembrane</keyword>